<dbReference type="Proteomes" id="UP000388235">
    <property type="component" value="Chromosome"/>
</dbReference>
<evidence type="ECO:0000256" key="6">
    <source>
        <dbReference type="SAM" id="MobiDB-lite"/>
    </source>
</evidence>
<accession>A0A5Q2QD38</accession>
<keyword evidence="4 5" id="KW-0975">Bacterial flagellum</keyword>
<name>A0A5Q2QD38_9GAMM</name>
<dbReference type="InterPro" id="IPR001624">
    <property type="entry name" value="FliE"/>
</dbReference>
<dbReference type="Pfam" id="PF02049">
    <property type="entry name" value="FliE"/>
    <property type="match status" value="1"/>
</dbReference>
<dbReference type="GO" id="GO:0009425">
    <property type="term" value="C:bacterial-type flagellum basal body"/>
    <property type="evidence" value="ECO:0007669"/>
    <property type="project" value="UniProtKB-SubCell"/>
</dbReference>
<dbReference type="GO" id="GO:0003774">
    <property type="term" value="F:cytoskeletal motor activity"/>
    <property type="evidence" value="ECO:0007669"/>
    <property type="project" value="InterPro"/>
</dbReference>
<keyword evidence="7" id="KW-0966">Cell projection</keyword>
<sequence length="119" mass="12849">MVERADISSVLTQIRSMQSQMPRPEGVTSPIKPGVNGVSSTQKTNAPGFGEMMTNAINEVNGLSKSSGELQNSYMRGDEGVDLARVMIAMNKSSVATEALIQGRNRLVQAYESIMKMPI</sequence>
<dbReference type="NCBIfam" id="TIGR00205">
    <property type="entry name" value="fliE"/>
    <property type="match status" value="1"/>
</dbReference>
<evidence type="ECO:0000256" key="1">
    <source>
        <dbReference type="ARBA" id="ARBA00004117"/>
    </source>
</evidence>
<keyword evidence="7" id="KW-0969">Cilium</keyword>
<dbReference type="RefSeq" id="WP_153713736.1">
    <property type="nucleotide sequence ID" value="NZ_CP045871.1"/>
</dbReference>
<keyword evidence="7" id="KW-0282">Flagellum</keyword>
<evidence type="ECO:0000256" key="2">
    <source>
        <dbReference type="ARBA" id="ARBA00009272"/>
    </source>
</evidence>
<evidence type="ECO:0000256" key="5">
    <source>
        <dbReference type="HAMAP-Rule" id="MF_00724"/>
    </source>
</evidence>
<evidence type="ECO:0000313" key="7">
    <source>
        <dbReference type="EMBL" id="QGG80232.1"/>
    </source>
</evidence>
<evidence type="ECO:0000256" key="4">
    <source>
        <dbReference type="ARBA" id="ARBA00023143"/>
    </source>
</evidence>
<dbReference type="GO" id="GO:0071973">
    <property type="term" value="P:bacterial-type flagellum-dependent cell motility"/>
    <property type="evidence" value="ECO:0007669"/>
    <property type="project" value="InterPro"/>
</dbReference>
<dbReference type="PRINTS" id="PR01006">
    <property type="entry name" value="FLGHOOKFLIE"/>
</dbReference>
<dbReference type="KEGG" id="llp:GH975_06430"/>
<reference evidence="7 8" key="1">
    <citation type="submission" date="2019-11" db="EMBL/GenBank/DDBJ databases">
        <authorList>
            <person name="Khan S.A."/>
            <person name="Jeon C.O."/>
            <person name="Chun B.H."/>
        </authorList>
    </citation>
    <scope>NUCLEOTIDE SEQUENCE [LARGE SCALE GENOMIC DNA]</scope>
    <source>
        <strain evidence="7 8">IMCC 1097</strain>
    </source>
</reference>
<evidence type="ECO:0000313" key="8">
    <source>
        <dbReference type="Proteomes" id="UP000388235"/>
    </source>
</evidence>
<feature type="region of interest" description="Disordered" evidence="6">
    <location>
        <begin position="16"/>
        <end position="49"/>
    </location>
</feature>
<evidence type="ECO:0000256" key="3">
    <source>
        <dbReference type="ARBA" id="ARBA00018024"/>
    </source>
</evidence>
<protein>
    <recommendedName>
        <fullName evidence="3 5">Flagellar hook-basal body complex protein FliE</fullName>
    </recommendedName>
</protein>
<dbReference type="GO" id="GO:0005198">
    <property type="term" value="F:structural molecule activity"/>
    <property type="evidence" value="ECO:0007669"/>
    <property type="project" value="UniProtKB-UniRule"/>
</dbReference>
<dbReference type="PANTHER" id="PTHR34653:SF1">
    <property type="entry name" value="FLAGELLAR HOOK-BASAL BODY COMPLEX PROTEIN FLIE"/>
    <property type="match status" value="1"/>
</dbReference>
<dbReference type="EMBL" id="CP045871">
    <property type="protein sequence ID" value="QGG80232.1"/>
    <property type="molecule type" value="Genomic_DNA"/>
</dbReference>
<keyword evidence="8" id="KW-1185">Reference proteome</keyword>
<dbReference type="PANTHER" id="PTHR34653">
    <property type="match status" value="1"/>
</dbReference>
<organism evidence="7 8">
    <name type="scientific">Litorivicinus lipolyticus</name>
    <dbReference type="NCBI Taxonomy" id="418701"/>
    <lineage>
        <taxon>Bacteria</taxon>
        <taxon>Pseudomonadati</taxon>
        <taxon>Pseudomonadota</taxon>
        <taxon>Gammaproteobacteria</taxon>
        <taxon>Oceanospirillales</taxon>
        <taxon>Litorivicinaceae</taxon>
        <taxon>Litorivicinus</taxon>
    </lineage>
</organism>
<dbReference type="AlphaFoldDB" id="A0A5Q2QD38"/>
<gene>
    <name evidence="5 7" type="primary">fliE</name>
    <name evidence="7" type="ORF">GH975_06430</name>
</gene>
<dbReference type="OrthoDB" id="8909229at2"/>
<dbReference type="HAMAP" id="MF_00724">
    <property type="entry name" value="FliE"/>
    <property type="match status" value="1"/>
</dbReference>
<proteinExistence type="inferred from homology"/>
<comment type="similarity">
    <text evidence="2 5">Belongs to the FliE family.</text>
</comment>
<comment type="subcellular location">
    <subcellularLocation>
        <location evidence="1 5">Bacterial flagellum basal body</location>
    </subcellularLocation>
</comment>